<gene>
    <name evidence="2" type="ORF">MUK42_22281</name>
</gene>
<feature type="transmembrane region" description="Helical" evidence="1">
    <location>
        <begin position="49"/>
        <end position="70"/>
    </location>
</feature>
<organism evidence="2 3">
    <name type="scientific">Musa troglodytarum</name>
    <name type="common">fe'i banana</name>
    <dbReference type="NCBI Taxonomy" id="320322"/>
    <lineage>
        <taxon>Eukaryota</taxon>
        <taxon>Viridiplantae</taxon>
        <taxon>Streptophyta</taxon>
        <taxon>Embryophyta</taxon>
        <taxon>Tracheophyta</taxon>
        <taxon>Spermatophyta</taxon>
        <taxon>Magnoliopsida</taxon>
        <taxon>Liliopsida</taxon>
        <taxon>Zingiberales</taxon>
        <taxon>Musaceae</taxon>
        <taxon>Musa</taxon>
    </lineage>
</organism>
<reference evidence="2" key="1">
    <citation type="submission" date="2022-05" db="EMBL/GenBank/DDBJ databases">
        <title>The Musa troglodytarum L. genome provides insights into the mechanism of non-climacteric behaviour and enrichment of carotenoids.</title>
        <authorList>
            <person name="Wang J."/>
        </authorList>
    </citation>
    <scope>NUCLEOTIDE SEQUENCE</scope>
    <source>
        <tissue evidence="2">Leaf</tissue>
    </source>
</reference>
<proteinExistence type="predicted"/>
<evidence type="ECO:0000256" key="1">
    <source>
        <dbReference type="SAM" id="Phobius"/>
    </source>
</evidence>
<name>A0A9E7L7X1_9LILI</name>
<keyword evidence="1" id="KW-0812">Transmembrane</keyword>
<keyword evidence="1" id="KW-1133">Transmembrane helix</keyword>
<keyword evidence="3" id="KW-1185">Reference proteome</keyword>
<dbReference type="EMBL" id="CP097511">
    <property type="protein sequence ID" value="URE47677.1"/>
    <property type="molecule type" value="Genomic_DNA"/>
</dbReference>
<protein>
    <submittedName>
        <fullName evidence="2">Uncharacterized protein</fullName>
    </submittedName>
</protein>
<dbReference type="Proteomes" id="UP001055439">
    <property type="component" value="Chromosome 9"/>
</dbReference>
<evidence type="ECO:0000313" key="3">
    <source>
        <dbReference type="Proteomes" id="UP001055439"/>
    </source>
</evidence>
<accession>A0A9E7L7X1</accession>
<keyword evidence="1" id="KW-0472">Membrane</keyword>
<dbReference type="AlphaFoldDB" id="A0A9E7L7X1"/>
<evidence type="ECO:0000313" key="2">
    <source>
        <dbReference type="EMBL" id="URE47677.1"/>
    </source>
</evidence>
<sequence>MVIPFSFTITVVLGAGMLPFSGKQIGATFFLGLGFRCEFYYFFFTDVVWVFFVVALLVFASFADFVFFLVSARQDLKTSRFNSFLFIRFPSIPGRRKLLFLVASMAILVKNRSTHVRMRTTMLVNAILLGDFALHDPPHWKQQMRLE</sequence>